<gene>
    <name evidence="7" type="ORF">FSARC_13098</name>
</gene>
<feature type="transmembrane region" description="Helical" evidence="6">
    <location>
        <begin position="366"/>
        <end position="387"/>
    </location>
</feature>
<dbReference type="SUPFAM" id="SSF103473">
    <property type="entry name" value="MFS general substrate transporter"/>
    <property type="match status" value="1"/>
</dbReference>
<evidence type="ECO:0000256" key="2">
    <source>
        <dbReference type="ARBA" id="ARBA00022692"/>
    </source>
</evidence>
<reference evidence="7" key="1">
    <citation type="journal article" date="2020" name="BMC Genomics">
        <title>Correction to: Identification and distribution of gene clusters required for synthesis of sphingolipid metabolism inhibitors in diverse species of the filamentous fungus Fusarium.</title>
        <authorList>
            <person name="Kim H.S."/>
            <person name="Lohmar J.M."/>
            <person name="Busman M."/>
            <person name="Brown D.W."/>
            <person name="Naumann T.A."/>
            <person name="Divon H.H."/>
            <person name="Lysoe E."/>
            <person name="Uhlig S."/>
            <person name="Proctor R.H."/>
        </authorList>
    </citation>
    <scope>NUCLEOTIDE SEQUENCE</scope>
    <source>
        <strain evidence="7">NRRL 20472</strain>
    </source>
</reference>
<dbReference type="GO" id="GO:0015244">
    <property type="term" value="F:fluconazole transmembrane transporter activity"/>
    <property type="evidence" value="ECO:0007669"/>
    <property type="project" value="TreeGrafter"/>
</dbReference>
<feature type="transmembrane region" description="Helical" evidence="6">
    <location>
        <begin position="105"/>
        <end position="123"/>
    </location>
</feature>
<evidence type="ECO:0000256" key="3">
    <source>
        <dbReference type="ARBA" id="ARBA00022989"/>
    </source>
</evidence>
<feature type="transmembrane region" description="Helical" evidence="6">
    <location>
        <begin position="160"/>
        <end position="179"/>
    </location>
</feature>
<evidence type="ECO:0000313" key="7">
    <source>
        <dbReference type="EMBL" id="KAF4950754.1"/>
    </source>
</evidence>
<evidence type="ECO:0000313" key="8">
    <source>
        <dbReference type="Proteomes" id="UP000622797"/>
    </source>
</evidence>
<dbReference type="EMBL" id="JABEXW010000950">
    <property type="protein sequence ID" value="KAF4950754.1"/>
    <property type="molecule type" value="Genomic_DNA"/>
</dbReference>
<sequence>MSDIIRDAPLGQLIRFLTNNKYFQYPEEKQDFKLPDTWLTIMNDPNASFEESPSNGALAGPQHPRIPPQTLTSSAHGLEVDEEHNMEDANKHIPILPRKQKTLKATLGLAIYVLGYGVGPLVFSPLSEIASIGRNPIYIITTVLFVVISIPTALVDNYPVLIVLRFLQGVFGSPCLASGGASLGDMFSPMALPYAMAAWVFSTYSSLGPLLSGFSVPARSWRWSLYESLWISSPILILMFVLFPETSEANILLRRAKRLRILTGNACLVSQSEIDQRHMTITIRDPAVLFVQIYTAILYGIYYSFFEAFPRVYPVFYGMNLGQTGLVFICVLIARIIGATIYVAYFYYYVNPRIAKYGWPVQEDRLVLGLPASFGPVIGLFLFAWTARESDHWIVPTIGIAISSAATFILMQYLFVYIPLSYPEYIASLFAANDPFRSGLACASILFAQPLFDNLGIAKLLGGLSIIGIIGIFLLYVYGAKLRSLSNFAKYEPAK</sequence>
<reference evidence="7" key="2">
    <citation type="submission" date="2020-05" db="EMBL/GenBank/DDBJ databases">
        <authorList>
            <person name="Kim H.-S."/>
            <person name="Proctor R.H."/>
            <person name="Brown D.W."/>
        </authorList>
    </citation>
    <scope>NUCLEOTIDE SEQUENCE</scope>
    <source>
        <strain evidence="7">NRRL 20472</strain>
    </source>
</reference>
<comment type="subcellular location">
    <subcellularLocation>
        <location evidence="1">Membrane</location>
        <topology evidence="1">Multi-pass membrane protein</topology>
    </subcellularLocation>
</comment>
<dbReference type="AlphaFoldDB" id="A0A8H4T3U1"/>
<keyword evidence="2 6" id="KW-0812">Transmembrane</keyword>
<evidence type="ECO:0000256" key="6">
    <source>
        <dbReference type="SAM" id="Phobius"/>
    </source>
</evidence>
<evidence type="ECO:0008006" key="9">
    <source>
        <dbReference type="Google" id="ProtNLM"/>
    </source>
</evidence>
<evidence type="ECO:0000256" key="4">
    <source>
        <dbReference type="ARBA" id="ARBA00023136"/>
    </source>
</evidence>
<dbReference type="Pfam" id="PF07690">
    <property type="entry name" value="MFS_1"/>
    <property type="match status" value="1"/>
</dbReference>
<feature type="transmembrane region" description="Helical" evidence="6">
    <location>
        <begin position="135"/>
        <end position="154"/>
    </location>
</feature>
<dbReference type="Gene3D" id="1.20.1250.20">
    <property type="entry name" value="MFS general substrate transporter like domains"/>
    <property type="match status" value="1"/>
</dbReference>
<evidence type="ECO:0000256" key="5">
    <source>
        <dbReference type="ARBA" id="ARBA00023180"/>
    </source>
</evidence>
<dbReference type="PANTHER" id="PTHR23502:SF23">
    <property type="entry name" value="FLUCONAZOLE RESISTANCE PROTEIN 1"/>
    <property type="match status" value="1"/>
</dbReference>
<feature type="transmembrane region" description="Helical" evidence="6">
    <location>
        <begin position="191"/>
        <end position="211"/>
    </location>
</feature>
<dbReference type="PANTHER" id="PTHR23502">
    <property type="entry name" value="MAJOR FACILITATOR SUPERFAMILY"/>
    <property type="match status" value="1"/>
</dbReference>
<dbReference type="InterPro" id="IPR011701">
    <property type="entry name" value="MFS"/>
</dbReference>
<keyword evidence="5" id="KW-0325">Glycoprotein</keyword>
<proteinExistence type="predicted"/>
<dbReference type="Proteomes" id="UP000622797">
    <property type="component" value="Unassembled WGS sequence"/>
</dbReference>
<dbReference type="GO" id="GO:0005886">
    <property type="term" value="C:plasma membrane"/>
    <property type="evidence" value="ECO:0007669"/>
    <property type="project" value="TreeGrafter"/>
</dbReference>
<organism evidence="7 8">
    <name type="scientific">Fusarium sarcochroum</name>
    <dbReference type="NCBI Taxonomy" id="1208366"/>
    <lineage>
        <taxon>Eukaryota</taxon>
        <taxon>Fungi</taxon>
        <taxon>Dikarya</taxon>
        <taxon>Ascomycota</taxon>
        <taxon>Pezizomycotina</taxon>
        <taxon>Sordariomycetes</taxon>
        <taxon>Hypocreomycetidae</taxon>
        <taxon>Hypocreales</taxon>
        <taxon>Nectriaceae</taxon>
        <taxon>Fusarium</taxon>
        <taxon>Fusarium lateritium species complex</taxon>
    </lineage>
</organism>
<dbReference type="GO" id="GO:1990961">
    <property type="term" value="P:xenobiotic detoxification by transmembrane export across the plasma membrane"/>
    <property type="evidence" value="ECO:0007669"/>
    <property type="project" value="TreeGrafter"/>
</dbReference>
<feature type="transmembrane region" description="Helical" evidence="6">
    <location>
        <begin position="325"/>
        <end position="345"/>
    </location>
</feature>
<protein>
    <recommendedName>
        <fullName evidence="9">Major facilitator superfamily (MFS) profile domain-containing protein</fullName>
    </recommendedName>
</protein>
<accession>A0A8H4T3U1</accession>
<name>A0A8H4T3U1_9HYPO</name>
<keyword evidence="8" id="KW-1185">Reference proteome</keyword>
<evidence type="ECO:0000256" key="1">
    <source>
        <dbReference type="ARBA" id="ARBA00004141"/>
    </source>
</evidence>
<keyword evidence="4 6" id="KW-0472">Membrane</keyword>
<feature type="transmembrane region" description="Helical" evidence="6">
    <location>
        <begin position="393"/>
        <end position="418"/>
    </location>
</feature>
<feature type="transmembrane region" description="Helical" evidence="6">
    <location>
        <begin position="460"/>
        <end position="478"/>
    </location>
</feature>
<dbReference type="InterPro" id="IPR036259">
    <property type="entry name" value="MFS_trans_sf"/>
</dbReference>
<feature type="transmembrane region" description="Helical" evidence="6">
    <location>
        <begin position="425"/>
        <end position="448"/>
    </location>
</feature>
<comment type="caution">
    <text evidence="7">The sequence shown here is derived from an EMBL/GenBank/DDBJ whole genome shotgun (WGS) entry which is preliminary data.</text>
</comment>
<feature type="transmembrane region" description="Helical" evidence="6">
    <location>
        <begin position="287"/>
        <end position="305"/>
    </location>
</feature>
<keyword evidence="3 6" id="KW-1133">Transmembrane helix</keyword>
<dbReference type="OrthoDB" id="3357846at2759"/>